<gene>
    <name evidence="1" type="ORF">VNO80_21981</name>
</gene>
<protein>
    <submittedName>
        <fullName evidence="1">Uncharacterized protein</fullName>
    </submittedName>
</protein>
<comment type="caution">
    <text evidence="1">The sequence shown here is derived from an EMBL/GenBank/DDBJ whole genome shotgun (WGS) entry which is preliminary data.</text>
</comment>
<dbReference type="Proteomes" id="UP001374584">
    <property type="component" value="Unassembled WGS sequence"/>
</dbReference>
<dbReference type="AlphaFoldDB" id="A0AAN9QUI0"/>
<proteinExistence type="predicted"/>
<organism evidence="1 2">
    <name type="scientific">Phaseolus coccineus</name>
    <name type="common">Scarlet runner bean</name>
    <name type="synonym">Phaseolus multiflorus</name>
    <dbReference type="NCBI Taxonomy" id="3886"/>
    <lineage>
        <taxon>Eukaryota</taxon>
        <taxon>Viridiplantae</taxon>
        <taxon>Streptophyta</taxon>
        <taxon>Embryophyta</taxon>
        <taxon>Tracheophyta</taxon>
        <taxon>Spermatophyta</taxon>
        <taxon>Magnoliopsida</taxon>
        <taxon>eudicotyledons</taxon>
        <taxon>Gunneridae</taxon>
        <taxon>Pentapetalae</taxon>
        <taxon>rosids</taxon>
        <taxon>fabids</taxon>
        <taxon>Fabales</taxon>
        <taxon>Fabaceae</taxon>
        <taxon>Papilionoideae</taxon>
        <taxon>50 kb inversion clade</taxon>
        <taxon>NPAAA clade</taxon>
        <taxon>indigoferoid/millettioid clade</taxon>
        <taxon>Phaseoleae</taxon>
        <taxon>Phaseolus</taxon>
    </lineage>
</organism>
<reference evidence="1 2" key="1">
    <citation type="submission" date="2024-01" db="EMBL/GenBank/DDBJ databases">
        <title>The genomes of 5 underutilized Papilionoideae crops provide insights into root nodulation and disease resistanc.</title>
        <authorList>
            <person name="Jiang F."/>
        </authorList>
    </citation>
    <scope>NUCLEOTIDE SEQUENCE [LARGE SCALE GENOMIC DNA]</scope>
    <source>
        <strain evidence="1">JINMINGXINNONG_FW02</strain>
        <tissue evidence="1">Leaves</tissue>
    </source>
</reference>
<accession>A0AAN9QUI0</accession>
<evidence type="ECO:0000313" key="1">
    <source>
        <dbReference type="EMBL" id="KAK7347451.1"/>
    </source>
</evidence>
<sequence>MITKDNMVNEEEKMTSIGFQNILNEVPKIVILMRNGITTVNPKFQDCALLSAFQYQNYKLQNPHPFQL</sequence>
<name>A0AAN9QUI0_PHACN</name>
<dbReference type="EMBL" id="JAYMYR010000008">
    <property type="protein sequence ID" value="KAK7347451.1"/>
    <property type="molecule type" value="Genomic_DNA"/>
</dbReference>
<evidence type="ECO:0000313" key="2">
    <source>
        <dbReference type="Proteomes" id="UP001374584"/>
    </source>
</evidence>
<keyword evidence="2" id="KW-1185">Reference proteome</keyword>